<organism evidence="2 3">
    <name type="scientific">Paenibacillus catalpae</name>
    <dbReference type="NCBI Taxonomy" id="1045775"/>
    <lineage>
        <taxon>Bacteria</taxon>
        <taxon>Bacillati</taxon>
        <taxon>Bacillota</taxon>
        <taxon>Bacilli</taxon>
        <taxon>Bacillales</taxon>
        <taxon>Paenibacillaceae</taxon>
        <taxon>Paenibacillus</taxon>
    </lineage>
</organism>
<protein>
    <submittedName>
        <fullName evidence="2">Small, acid-soluble spore protein, alpha/beta type</fullName>
    </submittedName>
</protein>
<proteinExistence type="predicted"/>
<dbReference type="OrthoDB" id="2627848at2"/>
<dbReference type="GO" id="GO:0003690">
    <property type="term" value="F:double-stranded DNA binding"/>
    <property type="evidence" value="ECO:0007669"/>
    <property type="project" value="InterPro"/>
</dbReference>
<dbReference type="GO" id="GO:0006265">
    <property type="term" value="P:DNA topological change"/>
    <property type="evidence" value="ECO:0007669"/>
    <property type="project" value="InterPro"/>
</dbReference>
<name>A0A1I1U525_9BACL</name>
<gene>
    <name evidence="2" type="ORF">SAMN05216378_0819</name>
</gene>
<keyword evidence="3" id="KW-1185">Reference proteome</keyword>
<evidence type="ECO:0000313" key="2">
    <source>
        <dbReference type="EMBL" id="SFD64718.1"/>
    </source>
</evidence>
<evidence type="ECO:0000256" key="1">
    <source>
        <dbReference type="ARBA" id="ARBA00003863"/>
    </source>
</evidence>
<dbReference type="Proteomes" id="UP000198855">
    <property type="component" value="Unassembled WGS sequence"/>
</dbReference>
<comment type="function">
    <text evidence="1">SASP are bound to spore DNA. They are double-stranded DNA-binding proteins that cause DNA to change to an a-like conformation. They protect the DNA backbone from chemical and enzymatic cleavage and are thus involved in dormant spore's high resistance to UV light.</text>
</comment>
<dbReference type="PANTHER" id="PTHR36107">
    <property type="entry name" value="SMALL, ACID-SOLUBLE SPORE PROTEIN A"/>
    <property type="match status" value="1"/>
</dbReference>
<dbReference type="PANTHER" id="PTHR36107:SF1">
    <property type="entry name" value="SMALL, ACID-SOLUBLE SPORE PROTEIN A"/>
    <property type="match status" value="1"/>
</dbReference>
<evidence type="ECO:0000313" key="3">
    <source>
        <dbReference type="Proteomes" id="UP000198855"/>
    </source>
</evidence>
<dbReference type="InterPro" id="IPR050847">
    <property type="entry name" value="SASP_DNA-binding"/>
</dbReference>
<dbReference type="EMBL" id="FOMT01000001">
    <property type="protein sequence ID" value="SFD64718.1"/>
    <property type="molecule type" value="Genomic_DNA"/>
</dbReference>
<dbReference type="Gene3D" id="6.10.10.80">
    <property type="entry name" value="Small, acid-soluble spore protein, alpha/beta type-like"/>
    <property type="match status" value="1"/>
</dbReference>
<dbReference type="Pfam" id="PF00269">
    <property type="entry name" value="SASP"/>
    <property type="match status" value="1"/>
</dbReference>
<dbReference type="AlphaFoldDB" id="A0A1I1U525"/>
<dbReference type="InterPro" id="IPR038300">
    <property type="entry name" value="SASP_sf_alpha/beta"/>
</dbReference>
<dbReference type="RefSeq" id="WP_091181282.1">
    <property type="nucleotide sequence ID" value="NZ_FOMT01000001.1"/>
</dbReference>
<accession>A0A1I1U525</accession>
<dbReference type="InterPro" id="IPR001448">
    <property type="entry name" value="SASP_alpha/beta-type"/>
</dbReference>
<sequence>MAKSNSLVVPQASQALDQMKFEVASQLGIQLSRDGYNGDLTTYNAGKIGGSITRRLVEIAEQSLGGGSTAFRK</sequence>
<dbReference type="STRING" id="1045775.SAMN05216378_0819"/>
<reference evidence="3" key="1">
    <citation type="submission" date="2016-10" db="EMBL/GenBank/DDBJ databases">
        <authorList>
            <person name="Varghese N."/>
            <person name="Submissions S."/>
        </authorList>
    </citation>
    <scope>NUCLEOTIDE SEQUENCE [LARGE SCALE GENOMIC DNA]</scope>
    <source>
        <strain evidence="3">CGMCC 1.10784</strain>
    </source>
</reference>